<keyword evidence="3" id="KW-1185">Reference proteome</keyword>
<dbReference type="EMBL" id="JBAWTH010000010">
    <property type="protein sequence ID" value="KAL2290064.1"/>
    <property type="molecule type" value="Genomic_DNA"/>
</dbReference>
<feature type="region of interest" description="Disordered" evidence="1">
    <location>
        <begin position="1179"/>
        <end position="1518"/>
    </location>
</feature>
<comment type="caution">
    <text evidence="2">The sequence shown here is derived from an EMBL/GenBank/DDBJ whole genome shotgun (WGS) entry which is preliminary data.</text>
</comment>
<feature type="region of interest" description="Disordered" evidence="1">
    <location>
        <begin position="93"/>
        <end position="930"/>
    </location>
</feature>
<evidence type="ECO:0000313" key="2">
    <source>
        <dbReference type="EMBL" id="KAL2290064.1"/>
    </source>
</evidence>
<reference evidence="2 3" key="1">
    <citation type="submission" date="2024-03" db="EMBL/GenBank/DDBJ databases">
        <title>A high-quality draft genome sequence of Diaporthe vaccinii, a causative agent of upright dieback and viscid rot disease in cranberry plants.</title>
        <authorList>
            <person name="Sarrasin M."/>
            <person name="Lang B.F."/>
            <person name="Burger G."/>
        </authorList>
    </citation>
    <scope>NUCLEOTIDE SEQUENCE [LARGE SCALE GENOMIC DNA]</scope>
    <source>
        <strain evidence="2 3">IS7</strain>
    </source>
</reference>
<proteinExistence type="predicted"/>
<evidence type="ECO:0000313" key="3">
    <source>
        <dbReference type="Proteomes" id="UP001600888"/>
    </source>
</evidence>
<feature type="compositionally biased region" description="Polar residues" evidence="1">
    <location>
        <begin position="1269"/>
        <end position="1289"/>
    </location>
</feature>
<feature type="compositionally biased region" description="Polar residues" evidence="1">
    <location>
        <begin position="610"/>
        <end position="631"/>
    </location>
</feature>
<feature type="compositionally biased region" description="Basic and acidic residues" evidence="1">
    <location>
        <begin position="1072"/>
        <end position="1081"/>
    </location>
</feature>
<feature type="compositionally biased region" description="Polar residues" evidence="1">
    <location>
        <begin position="767"/>
        <end position="780"/>
    </location>
</feature>
<feature type="compositionally biased region" description="Acidic residues" evidence="1">
    <location>
        <begin position="637"/>
        <end position="649"/>
    </location>
</feature>
<feature type="region of interest" description="Disordered" evidence="1">
    <location>
        <begin position="1110"/>
        <end position="1158"/>
    </location>
</feature>
<feature type="compositionally biased region" description="Basic residues" evidence="1">
    <location>
        <begin position="170"/>
        <end position="187"/>
    </location>
</feature>
<feature type="region of interest" description="Disordered" evidence="1">
    <location>
        <begin position="1046"/>
        <end position="1096"/>
    </location>
</feature>
<sequence length="1624" mass="177288">MSRHRRRSYRDFAEMSGFEIELPSSPDPLGDESIVIPPGSVAPPPPSTTRRPFQSAASSRFSAIPGTSPRKRMFALDVGNEITPQTIYVTVEAGPDGNPITRPGGAGVGGTNVRRLLFGSPTPQPSPRRGARTTTTTVPLRGLTDDEGDPTPRRRRRSSTRPGTPATAAAKRKKKGTPTPKATRKPRGTPVASSDALQSEAPATVEKPTPRKRGRPPKRKAEETAPSDQDSHAPPQTSTTKKPGRKRQKSIQADDTDELTTTGIDIAPLQSHDRQPSQNTEDTNQRHSLEEATEDGGAAYQDEGDEEDPFLAQLSDPPRDAHPSSTAGQAMEPFESFAENQFGKQHDRLEDQGPLPRDSDDYAPMMDFDDRSDVGSNHDAPTTSNAQAEHGTLELEDQGPLPGESEDYAPMMDRDEGSDVRSHHSETTPRPSRQIRHEPMELEDQGPLPGELDDYAPMMEVDDRSDAESHRSFHPARSEDATDNTVDPDTFTMIGIETMPSFQGNRGAPTSDLPEIGETTSLLINKTLESLRQEMDATDEENDDVDLLGSREHTPAEAKPDRAHNVLSGRKQSSPQRSQMLRSQQSQSSEPPLQPPTARFPLEYAAPQPLQKNKQSPAQQIRGQGNNSAAGMSSDELNADDDSFSDIPEEVFAAVEPQEMLQSARSPSEDELSMAVVPAQQSAPDADCSQEITPSDSQKSDIPESPKSPAEHLDLSQVDDGDFLQRSASRSAQFGRRSSQATQQSSPPHPTRSRSDSNRLLTPPDEPTSSSNQSIPATNQPHEEQSVFVDRDDEIGSSPPEITTFDREDEQPMQDSRRSSDTPANRPPSIRLQPAQAREANAAIFPSQSAGPRPFLSPIVRVGERLQNILSDPPSPSARSSVLGSPFKGSVRKSSLDAPSDEEAAHRDTSSNATLQNPPAPPEPPKTTWTQSIFSLSHLKSLVTEGTKRITSPQVNVTQTWEDPFGPSSPTKDRGGSARNLAFMERIRQASREGSVHSSRASVAKATLGEVDDRSLSGDPAPRGLSSNWRGEVSRKRGLFGSEVFPGHAQVGSGSGCDGTVDEDPEAMVADRLPEEPRTDDTLLQPAEDQAPEVDDIRYPQLYEEVVQEGRIQTQSKEDAMQIDEAQLDGDGSDDEDVWAIEADRTASSPTAQKRANESINESFNAFARSGLSIDWGTRSTISQTLPPGRSPAFKQSTRGVPQDIPENLEDYSLLDLHSGTSTQPSAKKPTPEQQKQPKRVDLSDFFSSSPNFIEREQRARTALKARSMAQSSAESHAAQITSPGTLQDAQDARIPPQRQPSSDSRFSDEPPSPAPAADQPFGPDATGHLSSESTPTPERPRLTQQRLAPRPSQNDAALFENWEVSSSRAPTERLHLSDPISDAQPSSPQAIERPSTPVDPEESSYEAPTLKPLPGRAMSPSKSCLRSPLKPKTPGRVVEFTSSTLSPMAQGQARAGAQVKNPITLGRPPSLSPRRSPRGKENQPSALKSYIHSSPHHKHLSSSQQQQQEEPADSPLSQTKWTKRHWLLLDELLQAYRRNALDFQLRHSDAVMASPRKRASSSLLGKMVTSQGERMALEQWHLDVVDAFKREVGGWPEDALAKRLFSLIVGEERRRVGLVPKRR</sequence>
<evidence type="ECO:0000256" key="1">
    <source>
        <dbReference type="SAM" id="MobiDB-lite"/>
    </source>
</evidence>
<evidence type="ECO:0008006" key="4">
    <source>
        <dbReference type="Google" id="ProtNLM"/>
    </source>
</evidence>
<name>A0ABR4F5Y8_9PEZI</name>
<feature type="compositionally biased region" description="Low complexity" evidence="1">
    <location>
        <begin position="160"/>
        <end position="169"/>
    </location>
</feature>
<feature type="compositionally biased region" description="Basic and acidic residues" evidence="1">
    <location>
        <begin position="549"/>
        <end position="564"/>
    </location>
</feature>
<feature type="compositionally biased region" description="Acidic residues" evidence="1">
    <location>
        <begin position="536"/>
        <end position="546"/>
    </location>
</feature>
<feature type="compositionally biased region" description="Low complexity" evidence="1">
    <location>
        <begin position="1466"/>
        <end position="1475"/>
    </location>
</feature>
<feature type="region of interest" description="Disordered" evidence="1">
    <location>
        <begin position="1011"/>
        <end position="1030"/>
    </location>
</feature>
<feature type="region of interest" description="Disordered" evidence="1">
    <location>
        <begin position="950"/>
        <end position="977"/>
    </location>
</feature>
<dbReference type="Proteomes" id="UP001600888">
    <property type="component" value="Unassembled WGS sequence"/>
</dbReference>
<feature type="region of interest" description="Disordered" evidence="1">
    <location>
        <begin position="1"/>
        <end position="68"/>
    </location>
</feature>
<feature type="compositionally biased region" description="Low complexity" evidence="1">
    <location>
        <begin position="132"/>
        <end position="142"/>
    </location>
</feature>
<feature type="compositionally biased region" description="Polar residues" evidence="1">
    <location>
        <begin position="726"/>
        <end position="746"/>
    </location>
</feature>
<feature type="compositionally biased region" description="Polar residues" evidence="1">
    <location>
        <begin position="1146"/>
        <end position="1158"/>
    </location>
</feature>
<feature type="compositionally biased region" description="Basic and acidic residues" evidence="1">
    <location>
        <begin position="698"/>
        <end position="714"/>
    </location>
</feature>
<feature type="compositionally biased region" description="Polar residues" evidence="1">
    <location>
        <begin position="1441"/>
        <end position="1450"/>
    </location>
</feature>
<feature type="compositionally biased region" description="Basic and acidic residues" evidence="1">
    <location>
        <begin position="412"/>
        <end position="427"/>
    </location>
</feature>
<feature type="compositionally biased region" description="Low complexity" evidence="1">
    <location>
        <begin position="572"/>
        <end position="591"/>
    </location>
</feature>
<feature type="compositionally biased region" description="Basic and acidic residues" evidence="1">
    <location>
        <begin position="461"/>
        <end position="480"/>
    </location>
</feature>
<protein>
    <recommendedName>
        <fullName evidence="4">AT DNA binding protein</fullName>
    </recommendedName>
</protein>
<feature type="compositionally biased region" description="Polar residues" evidence="1">
    <location>
        <begin position="518"/>
        <end position="528"/>
    </location>
</feature>
<feature type="compositionally biased region" description="Polar residues" evidence="1">
    <location>
        <begin position="1329"/>
        <end position="1356"/>
    </location>
</feature>
<gene>
    <name evidence="2" type="ORF">FJTKL_00586</name>
</gene>
<organism evidence="2 3">
    <name type="scientific">Diaporthe vaccinii</name>
    <dbReference type="NCBI Taxonomy" id="105482"/>
    <lineage>
        <taxon>Eukaryota</taxon>
        <taxon>Fungi</taxon>
        <taxon>Dikarya</taxon>
        <taxon>Ascomycota</taxon>
        <taxon>Pezizomycotina</taxon>
        <taxon>Sordariomycetes</taxon>
        <taxon>Sordariomycetidae</taxon>
        <taxon>Diaporthales</taxon>
        <taxon>Diaporthaceae</taxon>
        <taxon>Diaporthe</taxon>
        <taxon>Diaporthe eres species complex</taxon>
    </lineage>
</organism>
<feature type="compositionally biased region" description="Acidic residues" evidence="1">
    <location>
        <begin position="1126"/>
        <end position="1139"/>
    </location>
</feature>
<accession>A0ABR4F5Y8</accession>
<feature type="compositionally biased region" description="Polar residues" evidence="1">
    <location>
        <begin position="48"/>
        <end position="61"/>
    </location>
</feature>
<feature type="compositionally biased region" description="Polar residues" evidence="1">
    <location>
        <begin position="950"/>
        <end position="961"/>
    </location>
</feature>